<dbReference type="Pfam" id="PF00356">
    <property type="entry name" value="LacI"/>
    <property type="match status" value="1"/>
</dbReference>
<dbReference type="CDD" id="cd01574">
    <property type="entry name" value="PBP1_LacI"/>
    <property type="match status" value="1"/>
</dbReference>
<dbReference type="SMART" id="SM00354">
    <property type="entry name" value="HTH_LACI"/>
    <property type="match status" value="1"/>
</dbReference>
<evidence type="ECO:0000259" key="4">
    <source>
        <dbReference type="PROSITE" id="PS50932"/>
    </source>
</evidence>
<dbReference type="InterPro" id="IPR046335">
    <property type="entry name" value="LacI/GalR-like_sensor"/>
</dbReference>
<dbReference type="Gene3D" id="1.10.260.40">
    <property type="entry name" value="lambda repressor-like DNA-binding domains"/>
    <property type="match status" value="1"/>
</dbReference>
<organism evidence="5 6">
    <name type="scientific">Phytohabitans kaempferiae</name>
    <dbReference type="NCBI Taxonomy" id="1620943"/>
    <lineage>
        <taxon>Bacteria</taxon>
        <taxon>Bacillati</taxon>
        <taxon>Actinomycetota</taxon>
        <taxon>Actinomycetes</taxon>
        <taxon>Micromonosporales</taxon>
        <taxon>Micromonosporaceae</taxon>
    </lineage>
</organism>
<dbReference type="Gene3D" id="3.40.50.2300">
    <property type="match status" value="2"/>
</dbReference>
<dbReference type="CDD" id="cd01392">
    <property type="entry name" value="HTH_LacI"/>
    <property type="match status" value="1"/>
</dbReference>
<sequence length="329" mass="35587">MTDVAQLAGVSHTTVWRVFNNHRGVRDETRERVHHAIRQLGYRLNPAARTLVTRRSNTLGVITADRVSFRTTSILGGFERAARSAGYFVTITSADTPTQGTLRAAVNRLRDQGVEGVLALVPLDPTTFTSEPFPIVTIGARRRRALGVVDVGSSAGVAMATAHLLGLGHTTVHHVSGPPSCPEARLRRAVWHRTLRAASGRQPRFMAGDWTARSGYEIGLRLASDLDVTAVFCANDHMAIGVLRALTEMGRQVPEEVSVVGFDDIPEAAYTTPPLTTVGQDFETLGTHCMAMLHALVTDAERTVPCRIQLATHLTIRSSTARSPGSRSS</sequence>
<accession>A0ABV6M6G4</accession>
<dbReference type="InterPro" id="IPR000843">
    <property type="entry name" value="HTH_LacI"/>
</dbReference>
<feature type="domain" description="HTH lacI-type" evidence="4">
    <location>
        <begin position="1"/>
        <end position="53"/>
    </location>
</feature>
<keyword evidence="6" id="KW-1185">Reference proteome</keyword>
<dbReference type="GO" id="GO:0003677">
    <property type="term" value="F:DNA binding"/>
    <property type="evidence" value="ECO:0007669"/>
    <property type="project" value="UniProtKB-KW"/>
</dbReference>
<dbReference type="PANTHER" id="PTHR30146">
    <property type="entry name" value="LACI-RELATED TRANSCRIPTIONAL REPRESSOR"/>
    <property type="match status" value="1"/>
</dbReference>
<dbReference type="InterPro" id="IPR010982">
    <property type="entry name" value="Lambda_DNA-bd_dom_sf"/>
</dbReference>
<dbReference type="Pfam" id="PF13377">
    <property type="entry name" value="Peripla_BP_3"/>
    <property type="match status" value="1"/>
</dbReference>
<keyword evidence="3" id="KW-0804">Transcription</keyword>
<evidence type="ECO:0000313" key="5">
    <source>
        <dbReference type="EMBL" id="MFC0530292.1"/>
    </source>
</evidence>
<dbReference type="PROSITE" id="PS50932">
    <property type="entry name" value="HTH_LACI_2"/>
    <property type="match status" value="1"/>
</dbReference>
<evidence type="ECO:0000256" key="3">
    <source>
        <dbReference type="ARBA" id="ARBA00023163"/>
    </source>
</evidence>
<gene>
    <name evidence="5" type="ORF">ACFFIA_21745</name>
</gene>
<dbReference type="Proteomes" id="UP001589867">
    <property type="component" value="Unassembled WGS sequence"/>
</dbReference>
<dbReference type="SUPFAM" id="SSF53822">
    <property type="entry name" value="Periplasmic binding protein-like I"/>
    <property type="match status" value="1"/>
</dbReference>
<name>A0ABV6M6G4_9ACTN</name>
<comment type="caution">
    <text evidence="5">The sequence shown here is derived from an EMBL/GenBank/DDBJ whole genome shotgun (WGS) entry which is preliminary data.</text>
</comment>
<dbReference type="RefSeq" id="WP_377253451.1">
    <property type="nucleotide sequence ID" value="NZ_JBHLUH010000042.1"/>
</dbReference>
<evidence type="ECO:0000256" key="1">
    <source>
        <dbReference type="ARBA" id="ARBA00023015"/>
    </source>
</evidence>
<dbReference type="InterPro" id="IPR028082">
    <property type="entry name" value="Peripla_BP_I"/>
</dbReference>
<evidence type="ECO:0000256" key="2">
    <source>
        <dbReference type="ARBA" id="ARBA00023125"/>
    </source>
</evidence>
<protein>
    <submittedName>
        <fullName evidence="5">LacI family DNA-binding transcriptional regulator</fullName>
    </submittedName>
</protein>
<keyword evidence="1" id="KW-0805">Transcription regulation</keyword>
<dbReference type="EMBL" id="JBHLUH010000042">
    <property type="protein sequence ID" value="MFC0530292.1"/>
    <property type="molecule type" value="Genomic_DNA"/>
</dbReference>
<dbReference type="SUPFAM" id="SSF47413">
    <property type="entry name" value="lambda repressor-like DNA-binding domains"/>
    <property type="match status" value="1"/>
</dbReference>
<dbReference type="PANTHER" id="PTHR30146:SF109">
    <property type="entry name" value="HTH-TYPE TRANSCRIPTIONAL REGULATOR GALS"/>
    <property type="match status" value="1"/>
</dbReference>
<evidence type="ECO:0000313" key="6">
    <source>
        <dbReference type="Proteomes" id="UP001589867"/>
    </source>
</evidence>
<reference evidence="5 6" key="1">
    <citation type="submission" date="2024-09" db="EMBL/GenBank/DDBJ databases">
        <authorList>
            <person name="Sun Q."/>
            <person name="Mori K."/>
        </authorList>
    </citation>
    <scope>NUCLEOTIDE SEQUENCE [LARGE SCALE GENOMIC DNA]</scope>
    <source>
        <strain evidence="5 6">TBRC 3947</strain>
    </source>
</reference>
<proteinExistence type="predicted"/>
<keyword evidence="2 5" id="KW-0238">DNA-binding</keyword>